<evidence type="ECO:0000256" key="1">
    <source>
        <dbReference type="SAM" id="MobiDB-lite"/>
    </source>
</evidence>
<dbReference type="OrthoDB" id="4924147at2759"/>
<protein>
    <submittedName>
        <fullName evidence="2">Uncharacterized protein</fullName>
    </submittedName>
</protein>
<evidence type="ECO:0000313" key="2">
    <source>
        <dbReference type="EMBL" id="KAG9257050.1"/>
    </source>
</evidence>
<feature type="compositionally biased region" description="Low complexity" evidence="1">
    <location>
        <begin position="143"/>
        <end position="159"/>
    </location>
</feature>
<comment type="caution">
    <text evidence="2">The sequence shown here is derived from an EMBL/GenBank/DDBJ whole genome shotgun (WGS) entry which is preliminary data.</text>
</comment>
<reference evidence="2" key="1">
    <citation type="journal article" date="2021" name="IMA Fungus">
        <title>Genomic characterization of three marine fungi, including Emericellopsis atlantica sp. nov. with signatures of a generalist lifestyle and marine biomass degradation.</title>
        <authorList>
            <person name="Hagestad O.C."/>
            <person name="Hou L."/>
            <person name="Andersen J.H."/>
            <person name="Hansen E.H."/>
            <person name="Altermark B."/>
            <person name="Li C."/>
            <person name="Kuhnert E."/>
            <person name="Cox R.J."/>
            <person name="Crous P.W."/>
            <person name="Spatafora J.W."/>
            <person name="Lail K."/>
            <person name="Amirebrahimi M."/>
            <person name="Lipzen A."/>
            <person name="Pangilinan J."/>
            <person name="Andreopoulos W."/>
            <person name="Hayes R.D."/>
            <person name="Ng V."/>
            <person name="Grigoriev I.V."/>
            <person name="Jackson S.A."/>
            <person name="Sutton T.D.S."/>
            <person name="Dobson A.D.W."/>
            <person name="Rama T."/>
        </authorList>
    </citation>
    <scope>NUCLEOTIDE SEQUENCE</scope>
    <source>
        <strain evidence="2">TS7</strain>
    </source>
</reference>
<dbReference type="AlphaFoldDB" id="A0A9P7ZRT5"/>
<dbReference type="EMBL" id="MU251246">
    <property type="protein sequence ID" value="KAG9257050.1"/>
    <property type="molecule type" value="Genomic_DNA"/>
</dbReference>
<name>A0A9P7ZRT5_9HYPO</name>
<feature type="region of interest" description="Disordered" evidence="1">
    <location>
        <begin position="130"/>
        <end position="203"/>
    </location>
</feature>
<gene>
    <name evidence="2" type="ORF">F5Z01DRAFT_747915</name>
</gene>
<dbReference type="Proteomes" id="UP000887229">
    <property type="component" value="Unassembled WGS sequence"/>
</dbReference>
<feature type="compositionally biased region" description="Polar residues" evidence="1">
    <location>
        <begin position="161"/>
        <end position="179"/>
    </location>
</feature>
<dbReference type="GeneID" id="70297879"/>
<dbReference type="RefSeq" id="XP_046120974.1">
    <property type="nucleotide sequence ID" value="XM_046266976.1"/>
</dbReference>
<organism evidence="2 3">
    <name type="scientific">Emericellopsis atlantica</name>
    <dbReference type="NCBI Taxonomy" id="2614577"/>
    <lineage>
        <taxon>Eukaryota</taxon>
        <taxon>Fungi</taxon>
        <taxon>Dikarya</taxon>
        <taxon>Ascomycota</taxon>
        <taxon>Pezizomycotina</taxon>
        <taxon>Sordariomycetes</taxon>
        <taxon>Hypocreomycetidae</taxon>
        <taxon>Hypocreales</taxon>
        <taxon>Bionectriaceae</taxon>
        <taxon>Emericellopsis</taxon>
    </lineage>
</organism>
<sequence length="257" mass="28407">MCTYARFVFTCSHYIQGKRVRYCPLGEAYVSGILPTDCGLEQPHGLHSRRLPRKCDECTKTDEHLHVARKKLEKCRGIFHERWPEYGDTEVCKEFRLISRAVELYDLENDEGSAVSSVSRDIHRREEIEILNAETTESPPRNSSRTAISSIPSSSGRAQSHTDATSDAGTTNSAPSTSTKTREASIRVKKPLKSRIAVPAKTSPRPLLLKAPARSKLPLPGGVLNSSTVPKKPSSIMNLLESRPRASGCSSGFGSWR</sequence>
<accession>A0A9P7ZRT5</accession>
<keyword evidence="3" id="KW-1185">Reference proteome</keyword>
<proteinExistence type="predicted"/>
<evidence type="ECO:0000313" key="3">
    <source>
        <dbReference type="Proteomes" id="UP000887229"/>
    </source>
</evidence>
<feature type="compositionally biased region" description="Polar residues" evidence="1">
    <location>
        <begin position="133"/>
        <end position="142"/>
    </location>
</feature>